<feature type="transmembrane region" description="Helical" evidence="2">
    <location>
        <begin position="7"/>
        <end position="29"/>
    </location>
</feature>
<keyword evidence="2" id="KW-0472">Membrane</keyword>
<evidence type="ECO:0000313" key="3">
    <source>
        <dbReference type="EMBL" id="SFT83969.1"/>
    </source>
</evidence>
<dbReference type="InterPro" id="IPR006837">
    <property type="entry name" value="Divergent_DAC"/>
</dbReference>
<dbReference type="GO" id="GO:0005975">
    <property type="term" value="P:carbohydrate metabolic process"/>
    <property type="evidence" value="ECO:0007669"/>
    <property type="project" value="InterPro"/>
</dbReference>
<dbReference type="STRING" id="999627.SAMN05216236_10937"/>
<keyword evidence="2" id="KW-0812">Transmembrane</keyword>
<feature type="region of interest" description="Disordered" evidence="1">
    <location>
        <begin position="37"/>
        <end position="119"/>
    </location>
</feature>
<accession>A0A1I7B9T9</accession>
<evidence type="ECO:0000313" key="4">
    <source>
        <dbReference type="Proteomes" id="UP000182466"/>
    </source>
</evidence>
<dbReference type="eggNOG" id="COG2861">
    <property type="taxonomic scope" value="Bacteria"/>
</dbReference>
<dbReference type="InterPro" id="IPR011330">
    <property type="entry name" value="Glyco_hydro/deAcase_b/a-brl"/>
</dbReference>
<feature type="region of interest" description="Disordered" evidence="1">
    <location>
        <begin position="175"/>
        <end position="294"/>
    </location>
</feature>
<sequence length="541" mass="54910">MRGFYSGVFWGLVVSGLGVAVMSVLTPLAPPPDIAQITPDTGQAQDMGAAATQSAVTQPDPAMVETARTAPVAPDPAPDTVNDRVSMAMASTGRPEVGDTARQPASPTGAEGEAGVRSTASGTAALMSNPVTKPPAAPVRDSVAALPPAVAGGHGSAQVTAPQAFGIAAEMGATEPPQIKAPSDPSPAGTDQIAAMPPPQIETAPVAATASAGRPEGNPVVQGAARSDNAAAEPSEVTTPAGGTEGDTPEPSVVVPREPEPPVESGAVSAPPPIAALPQAGIDDSAPRPSVGKRVVPLTERQPIGKEDALAEPPLRQFATPFDVAADKPLMAIVLIDDGDADGVDTLAAFPYPVSIAIDPAAPDAVERMARHRSAGFEVISLVDLPRGASAQDAEVSLSAGFDRLTEAVGVLEGPDAGLQGNRNLSGQVVDFAKNTGRGVVMRASGLNTAYKLALRDRVPAALVFRDFDGAGQSPDVMRRFLDQAALRAGQDGTVVMMGRLRPETVRALIAWGLQDRGARVALAPVSAVLMRSVAEAAITD</sequence>
<proteinExistence type="predicted"/>
<dbReference type="Pfam" id="PF04748">
    <property type="entry name" value="Polysacc_deac_2"/>
    <property type="match status" value="1"/>
</dbReference>
<dbReference type="RefSeq" id="WP_036049598.1">
    <property type="nucleotide sequence ID" value="NZ_FPAW01000009.1"/>
</dbReference>
<gene>
    <name evidence="3" type="ORF">SAMN05216236_10937</name>
</gene>
<dbReference type="Gene3D" id="3.20.20.370">
    <property type="entry name" value="Glycoside hydrolase/deacetylase"/>
    <property type="match status" value="1"/>
</dbReference>
<dbReference type="CDD" id="cd10936">
    <property type="entry name" value="CE4_DAC2"/>
    <property type="match status" value="1"/>
</dbReference>
<name>A0A1I7B9T9_9RHOB</name>
<evidence type="ECO:0000256" key="2">
    <source>
        <dbReference type="SAM" id="Phobius"/>
    </source>
</evidence>
<reference evidence="3 4" key="1">
    <citation type="submission" date="2016-10" db="EMBL/GenBank/DDBJ databases">
        <authorList>
            <person name="de Groot N.N."/>
        </authorList>
    </citation>
    <scope>NUCLEOTIDE SEQUENCE [LARGE SCALE GENOMIC DNA]</scope>
    <source>
        <strain evidence="3 4">CGMCC 1.10959</strain>
    </source>
</reference>
<protein>
    <submittedName>
        <fullName evidence="3">Uncharacterized conserved protein YibQ, putative polysaccharide deacetylase 2 family</fullName>
    </submittedName>
</protein>
<dbReference type="EMBL" id="FPAW01000009">
    <property type="protein sequence ID" value="SFT83969.1"/>
    <property type="molecule type" value="Genomic_DNA"/>
</dbReference>
<dbReference type="Proteomes" id="UP000182466">
    <property type="component" value="Unassembled WGS sequence"/>
</dbReference>
<evidence type="ECO:0000256" key="1">
    <source>
        <dbReference type="SAM" id="MobiDB-lite"/>
    </source>
</evidence>
<dbReference type="SUPFAM" id="SSF88713">
    <property type="entry name" value="Glycoside hydrolase/deacetylase"/>
    <property type="match status" value="1"/>
</dbReference>
<dbReference type="AlphaFoldDB" id="A0A1I7B9T9"/>
<organism evidence="3 4">
    <name type="scientific">Sedimentitalea nanhaiensis</name>
    <dbReference type="NCBI Taxonomy" id="999627"/>
    <lineage>
        <taxon>Bacteria</taxon>
        <taxon>Pseudomonadati</taxon>
        <taxon>Pseudomonadota</taxon>
        <taxon>Alphaproteobacteria</taxon>
        <taxon>Rhodobacterales</taxon>
        <taxon>Paracoccaceae</taxon>
        <taxon>Sedimentitalea</taxon>
    </lineage>
</organism>
<keyword evidence="4" id="KW-1185">Reference proteome</keyword>
<keyword evidence="2" id="KW-1133">Transmembrane helix</keyword>